<dbReference type="OrthoDB" id="9807202at2"/>
<dbReference type="AlphaFoldDB" id="A0A4V3WBF6"/>
<dbReference type="Gene3D" id="3.30.1330.200">
    <property type="match status" value="1"/>
</dbReference>
<dbReference type="Pfam" id="PF03975">
    <property type="entry name" value="CheD"/>
    <property type="match status" value="1"/>
</dbReference>
<dbReference type="SUPFAM" id="SSF64438">
    <property type="entry name" value="CNF1/YfiH-like putative cysteine hydrolases"/>
    <property type="match status" value="1"/>
</dbReference>
<evidence type="ECO:0000256" key="1">
    <source>
        <dbReference type="ARBA" id="ARBA00022500"/>
    </source>
</evidence>
<reference evidence="4 5" key="1">
    <citation type="submission" date="2019-04" db="EMBL/GenBank/DDBJ databases">
        <title>Azoarcus nasutitermitis sp. nov. isolated from termite nest.</title>
        <authorList>
            <person name="Lin S.-Y."/>
            <person name="Hameed A."/>
            <person name="Hsu Y.-H."/>
            <person name="Young C.-C."/>
        </authorList>
    </citation>
    <scope>NUCLEOTIDE SEQUENCE [LARGE SCALE GENOMIC DNA]</scope>
    <source>
        <strain evidence="4 5">CC-YHH838</strain>
    </source>
</reference>
<protein>
    <recommendedName>
        <fullName evidence="3">Probable chemoreceptor glutamine deamidase CheD</fullName>
        <ecNumber evidence="3">3.5.1.44</ecNumber>
    </recommendedName>
</protein>
<keyword evidence="2 3" id="KW-0378">Hydrolase</keyword>
<dbReference type="GO" id="GO:0050568">
    <property type="term" value="F:protein-glutamine glutaminase activity"/>
    <property type="evidence" value="ECO:0007669"/>
    <property type="project" value="UniProtKB-UniRule"/>
</dbReference>
<dbReference type="EMBL" id="SSOC01000006">
    <property type="protein sequence ID" value="THF63059.1"/>
    <property type="molecule type" value="Genomic_DNA"/>
</dbReference>
<keyword evidence="5" id="KW-1185">Reference proteome</keyword>
<organism evidence="4 5">
    <name type="scientific">Pseudothauera nasutitermitis</name>
    <dbReference type="NCBI Taxonomy" id="2565930"/>
    <lineage>
        <taxon>Bacteria</taxon>
        <taxon>Pseudomonadati</taxon>
        <taxon>Pseudomonadota</taxon>
        <taxon>Betaproteobacteria</taxon>
        <taxon>Rhodocyclales</taxon>
        <taxon>Zoogloeaceae</taxon>
        <taxon>Pseudothauera</taxon>
    </lineage>
</organism>
<comment type="catalytic activity">
    <reaction evidence="3">
        <text>L-glutaminyl-[protein] + H2O = L-glutamyl-[protein] + NH4(+)</text>
        <dbReference type="Rhea" id="RHEA:16441"/>
        <dbReference type="Rhea" id="RHEA-COMP:10207"/>
        <dbReference type="Rhea" id="RHEA-COMP:10208"/>
        <dbReference type="ChEBI" id="CHEBI:15377"/>
        <dbReference type="ChEBI" id="CHEBI:28938"/>
        <dbReference type="ChEBI" id="CHEBI:29973"/>
        <dbReference type="ChEBI" id="CHEBI:30011"/>
        <dbReference type="EC" id="3.5.1.44"/>
    </reaction>
</comment>
<dbReference type="GO" id="GO:0006935">
    <property type="term" value="P:chemotaxis"/>
    <property type="evidence" value="ECO:0007669"/>
    <property type="project" value="UniProtKB-UniRule"/>
</dbReference>
<comment type="caution">
    <text evidence="4">The sequence shown here is derived from an EMBL/GenBank/DDBJ whole genome shotgun (WGS) entry which is preliminary data.</text>
</comment>
<dbReference type="InterPro" id="IPR038592">
    <property type="entry name" value="CheD-like_sf"/>
</dbReference>
<evidence type="ECO:0000256" key="3">
    <source>
        <dbReference type="HAMAP-Rule" id="MF_01440"/>
    </source>
</evidence>
<keyword evidence="1 3" id="KW-0145">Chemotaxis</keyword>
<gene>
    <name evidence="3" type="primary">cheD</name>
    <name evidence="4" type="ORF">E6C76_17555</name>
</gene>
<dbReference type="EC" id="3.5.1.44" evidence="3"/>
<dbReference type="HAMAP" id="MF_01440">
    <property type="entry name" value="CheD"/>
    <property type="match status" value="1"/>
</dbReference>
<dbReference type="InterPro" id="IPR011324">
    <property type="entry name" value="Cytotoxic_necrot_fac-like_cat"/>
</dbReference>
<sequence length="166" mass="18326">MRAALDIFLGIGDLHFCSAPARIRTLLGSCVSITLWHPARKLGGMCHFMLPARNRRPEEPLDGRYGDEAMALFDREIARHGTRPADYCAKVFGGGNMFPTRPRPTPALDVGQRNILSAHSLLAERGIRIVAEHLGGDGHRKLVFDVGSGDAWIAFQDLGAQQQRRQ</sequence>
<dbReference type="RefSeq" id="WP_136349539.1">
    <property type="nucleotide sequence ID" value="NZ_SSOC01000006.1"/>
</dbReference>
<dbReference type="PANTHER" id="PTHR35147">
    <property type="entry name" value="CHEMORECEPTOR GLUTAMINE DEAMIDASE CHED-RELATED"/>
    <property type="match status" value="1"/>
</dbReference>
<accession>A0A4V3WBF6</accession>
<dbReference type="PANTHER" id="PTHR35147:SF3">
    <property type="entry name" value="CHEMORECEPTOR GLUTAMINE DEAMIDASE CHED 1-RELATED"/>
    <property type="match status" value="1"/>
</dbReference>
<evidence type="ECO:0000256" key="2">
    <source>
        <dbReference type="ARBA" id="ARBA00022801"/>
    </source>
</evidence>
<name>A0A4V3WBF6_9RHOO</name>
<comment type="similarity">
    <text evidence="3">Belongs to the CheD family.</text>
</comment>
<evidence type="ECO:0000313" key="4">
    <source>
        <dbReference type="EMBL" id="THF63059.1"/>
    </source>
</evidence>
<dbReference type="InterPro" id="IPR005659">
    <property type="entry name" value="Chemorcpt_Glu_NH3ase_CheD"/>
</dbReference>
<proteinExistence type="inferred from homology"/>
<evidence type="ECO:0000313" key="5">
    <source>
        <dbReference type="Proteomes" id="UP000308430"/>
    </source>
</evidence>
<dbReference type="Proteomes" id="UP000308430">
    <property type="component" value="Unassembled WGS sequence"/>
</dbReference>
<comment type="function">
    <text evidence="3">Probably deamidates glutamine residues to glutamate on methyl-accepting chemotaxis receptors (MCPs), playing an important role in chemotaxis.</text>
</comment>
<dbReference type="CDD" id="cd16352">
    <property type="entry name" value="CheD"/>
    <property type="match status" value="1"/>
</dbReference>